<evidence type="ECO:0000313" key="3">
    <source>
        <dbReference type="EMBL" id="NEK85330.1"/>
    </source>
</evidence>
<dbReference type="SUPFAM" id="SSF46955">
    <property type="entry name" value="Putative DNA-binding domain"/>
    <property type="match status" value="1"/>
</dbReference>
<proteinExistence type="predicted"/>
<dbReference type="GO" id="GO:0003677">
    <property type="term" value="F:DNA binding"/>
    <property type="evidence" value="ECO:0007669"/>
    <property type="project" value="UniProtKB-KW"/>
</dbReference>
<dbReference type="SUPFAM" id="SSF81606">
    <property type="entry name" value="PP2C-like"/>
    <property type="match status" value="1"/>
</dbReference>
<reference evidence="3 4" key="1">
    <citation type="submission" date="2019-12" db="EMBL/GenBank/DDBJ databases">
        <title>the WGS of Blastococcus saxobsidens 67B17.</title>
        <authorList>
            <person name="Jiang Z."/>
        </authorList>
    </citation>
    <scope>NUCLEOTIDE SEQUENCE [LARGE SCALE GENOMIC DNA]</scope>
    <source>
        <strain evidence="3 4">67B17</strain>
    </source>
</reference>
<evidence type="ECO:0000259" key="2">
    <source>
        <dbReference type="PROSITE" id="PS50937"/>
    </source>
</evidence>
<dbReference type="AlphaFoldDB" id="A0A6L9W1G9"/>
<dbReference type="SMART" id="SM00422">
    <property type="entry name" value="HTH_MERR"/>
    <property type="match status" value="1"/>
</dbReference>
<feature type="domain" description="HTH merR-type" evidence="2">
    <location>
        <begin position="3"/>
        <end position="73"/>
    </location>
</feature>
<dbReference type="Gene3D" id="3.60.40.10">
    <property type="entry name" value="PPM-type phosphatase domain"/>
    <property type="match status" value="1"/>
</dbReference>
<dbReference type="InterPro" id="IPR009061">
    <property type="entry name" value="DNA-bd_dom_put_sf"/>
</dbReference>
<dbReference type="PANTHER" id="PTHR30204">
    <property type="entry name" value="REDOX-CYCLING DRUG-SENSING TRANSCRIPTIONAL ACTIVATOR SOXR"/>
    <property type="match status" value="1"/>
</dbReference>
<evidence type="ECO:0000313" key="4">
    <source>
        <dbReference type="Proteomes" id="UP000479241"/>
    </source>
</evidence>
<organism evidence="3 4">
    <name type="scientific">Blastococcus saxobsidens</name>
    <dbReference type="NCBI Taxonomy" id="138336"/>
    <lineage>
        <taxon>Bacteria</taxon>
        <taxon>Bacillati</taxon>
        <taxon>Actinomycetota</taxon>
        <taxon>Actinomycetes</taxon>
        <taxon>Geodermatophilales</taxon>
        <taxon>Geodermatophilaceae</taxon>
        <taxon>Blastococcus</taxon>
    </lineage>
</organism>
<keyword evidence="1" id="KW-0238">DNA-binding</keyword>
<dbReference type="InterPro" id="IPR047057">
    <property type="entry name" value="MerR_fam"/>
</dbReference>
<evidence type="ECO:0000256" key="1">
    <source>
        <dbReference type="ARBA" id="ARBA00023125"/>
    </source>
</evidence>
<dbReference type="GO" id="GO:0003700">
    <property type="term" value="F:DNA-binding transcription factor activity"/>
    <property type="evidence" value="ECO:0007669"/>
    <property type="project" value="InterPro"/>
</dbReference>
<dbReference type="Pfam" id="PF13411">
    <property type="entry name" value="MerR_1"/>
    <property type="match status" value="1"/>
</dbReference>
<sequence>MDRMPIGQFARAAGLTAEALRLCDETGLLRPAEVDARSGYRYYRDDQLDRARLVARLRLVGMPLDRIRFLAGLPAGARAAELLSWWRQVEADTASRRQVVGALVTDLRSERHDMTIEQTFRPVAAARAGTGSRERQLDAVLTGRHLHTVADGFGNDAGTARLALDALAGLDTASGTVDPVRLLDGAVLEAASVVARLPVEEGRLTEDEARADARRADLNRALVAGRTTAPDLSLHAVRPGDRFVLTTDGVHAVLPEDELARLLLDESDPDPVVAAVQDAIEAAGAPDNYAVVVVDLPADG</sequence>
<dbReference type="PANTHER" id="PTHR30204:SF97">
    <property type="entry name" value="MERR FAMILY REGULATORY PROTEIN"/>
    <property type="match status" value="1"/>
</dbReference>
<dbReference type="PROSITE" id="PS50937">
    <property type="entry name" value="HTH_MERR_2"/>
    <property type="match status" value="1"/>
</dbReference>
<comment type="caution">
    <text evidence="3">The sequence shown here is derived from an EMBL/GenBank/DDBJ whole genome shotgun (WGS) entry which is preliminary data.</text>
</comment>
<dbReference type="Gene3D" id="1.10.1660.10">
    <property type="match status" value="1"/>
</dbReference>
<dbReference type="InterPro" id="IPR036457">
    <property type="entry name" value="PPM-type-like_dom_sf"/>
</dbReference>
<accession>A0A6L9W1G9</accession>
<name>A0A6L9W1G9_9ACTN</name>
<dbReference type="InterPro" id="IPR000551">
    <property type="entry name" value="MerR-type_HTH_dom"/>
</dbReference>
<dbReference type="Proteomes" id="UP000479241">
    <property type="component" value="Unassembled WGS sequence"/>
</dbReference>
<protein>
    <submittedName>
        <fullName evidence="3">MerR family transcriptional regulator</fullName>
    </submittedName>
</protein>
<gene>
    <name evidence="3" type="ORF">GCU60_06075</name>
</gene>
<dbReference type="EMBL" id="JAAGWG010000007">
    <property type="protein sequence ID" value="NEK85330.1"/>
    <property type="molecule type" value="Genomic_DNA"/>
</dbReference>